<dbReference type="PANTHER" id="PTHR43031">
    <property type="entry name" value="FAD-DEPENDENT OXIDOREDUCTASE"/>
    <property type="match status" value="1"/>
</dbReference>
<comment type="caution">
    <text evidence="5">The sequence shown here is derived from an EMBL/GenBank/DDBJ whole genome shotgun (WGS) entry which is preliminary data.</text>
</comment>
<dbReference type="AlphaFoldDB" id="A0AAW8CDS3"/>
<dbReference type="InterPro" id="IPR036873">
    <property type="entry name" value="Rhodanese-like_dom_sf"/>
</dbReference>
<dbReference type="GeneID" id="300271952"/>
<evidence type="ECO:0000256" key="3">
    <source>
        <dbReference type="HAMAP-Rule" id="MF_01009"/>
    </source>
</evidence>
<feature type="domain" description="Rhodanese" evidence="4">
    <location>
        <begin position="17"/>
        <end position="105"/>
    </location>
</feature>
<dbReference type="PROSITE" id="PS50206">
    <property type="entry name" value="RHODANESE_3"/>
    <property type="match status" value="1"/>
</dbReference>
<dbReference type="GO" id="GO:0004792">
    <property type="term" value="F:thiosulfate-cyanide sulfurtransferase activity"/>
    <property type="evidence" value="ECO:0007669"/>
    <property type="project" value="UniProtKB-UniRule"/>
</dbReference>
<dbReference type="SMART" id="SM00450">
    <property type="entry name" value="RHOD"/>
    <property type="match status" value="1"/>
</dbReference>
<dbReference type="Pfam" id="PF00581">
    <property type="entry name" value="Rhodanese"/>
    <property type="match status" value="1"/>
</dbReference>
<organism evidence="5 6">
    <name type="scientific">Phocoenobacter atlanticus subsp. atlanticus</name>
    <dbReference type="NCBI Taxonomy" id="3061285"/>
    <lineage>
        <taxon>Bacteria</taxon>
        <taxon>Pseudomonadati</taxon>
        <taxon>Pseudomonadota</taxon>
        <taxon>Gammaproteobacteria</taxon>
        <taxon>Pasteurellales</taxon>
        <taxon>Pasteurellaceae</taxon>
        <taxon>Phocoenobacter</taxon>
        <taxon>Phocoenobacter atlanticus</taxon>
    </lineage>
</organism>
<evidence type="ECO:0000256" key="2">
    <source>
        <dbReference type="ARBA" id="ARBA00022679"/>
    </source>
</evidence>
<comment type="similarity">
    <text evidence="3">Belongs to the GlpE family.</text>
</comment>
<reference evidence="5 6" key="1">
    <citation type="journal article" date="2023" name="Front. Microbiol.">
        <title>Phylogeography and host specificity of Pasteurellaceae pathogenic to sea-farmed fish in the north-east Atlantic.</title>
        <authorList>
            <person name="Gulla S."/>
            <person name="Colquhoun D.J."/>
            <person name="Olsen A.B."/>
            <person name="Spilsberg B."/>
            <person name="Lagesen K."/>
            <person name="Aakesson C.P."/>
            <person name="Strom S."/>
            <person name="Manji F."/>
            <person name="Birkbeck T.H."/>
            <person name="Nilsen H.K."/>
        </authorList>
    </citation>
    <scope>NUCLEOTIDE SEQUENCE [LARGE SCALE GENOMIC DNA]</scope>
    <source>
        <strain evidence="5 6">NVIB3131</strain>
    </source>
</reference>
<dbReference type="InterPro" id="IPR023695">
    <property type="entry name" value="Thiosulf_sulfurTrfase"/>
</dbReference>
<dbReference type="EC" id="2.8.1.1" evidence="3"/>
<keyword evidence="2 3" id="KW-0808">Transferase</keyword>
<dbReference type="CDD" id="cd01444">
    <property type="entry name" value="GlpE_ST"/>
    <property type="match status" value="1"/>
</dbReference>
<dbReference type="InterPro" id="IPR001763">
    <property type="entry name" value="Rhodanese-like_dom"/>
</dbReference>
<dbReference type="InterPro" id="IPR050229">
    <property type="entry name" value="GlpE_sulfurtransferase"/>
</dbReference>
<accession>A0AAW8CDS3</accession>
<comment type="catalytic activity">
    <reaction evidence="3">
        <text>thiosulfate + hydrogen cyanide = thiocyanate + sulfite + 2 H(+)</text>
        <dbReference type="Rhea" id="RHEA:16881"/>
        <dbReference type="ChEBI" id="CHEBI:15378"/>
        <dbReference type="ChEBI" id="CHEBI:17359"/>
        <dbReference type="ChEBI" id="CHEBI:18022"/>
        <dbReference type="ChEBI" id="CHEBI:18407"/>
        <dbReference type="ChEBI" id="CHEBI:33542"/>
        <dbReference type="EC" id="2.8.1.1"/>
    </reaction>
</comment>
<dbReference type="NCBIfam" id="NF001195">
    <property type="entry name" value="PRK00162.1"/>
    <property type="match status" value="1"/>
</dbReference>
<sequence length="107" mass="12426">MNTFTEISPEQAWQKIENNTAIIVDTRDNIHYEQSHPKTAFHLTNKSYGQFLDNYDYDQHIMVLCYHGISSRNTAQFLVEQGFDNVYSITGGFEAWQKATLPTETRC</sequence>
<dbReference type="RefSeq" id="WP_306347708.1">
    <property type="nucleotide sequence ID" value="NZ_JASAVU010000022.1"/>
</dbReference>
<proteinExistence type="inferred from homology"/>
<name>A0AAW8CDS3_9PAST</name>
<evidence type="ECO:0000313" key="5">
    <source>
        <dbReference type="EMBL" id="MDP8149167.1"/>
    </source>
</evidence>
<protein>
    <recommendedName>
        <fullName evidence="3">Thiosulfate sulfurtransferase GlpE</fullName>
        <ecNumber evidence="3">2.8.1.1</ecNumber>
    </recommendedName>
</protein>
<comment type="subcellular location">
    <subcellularLocation>
        <location evidence="3">Cytoplasm</location>
    </subcellularLocation>
</comment>
<evidence type="ECO:0000256" key="1">
    <source>
        <dbReference type="ARBA" id="ARBA00022490"/>
    </source>
</evidence>
<evidence type="ECO:0000259" key="4">
    <source>
        <dbReference type="PROSITE" id="PS50206"/>
    </source>
</evidence>
<dbReference type="PANTHER" id="PTHR43031:SF6">
    <property type="entry name" value="THIOSULFATE SULFURTRANSFERASE GLPE"/>
    <property type="match status" value="1"/>
</dbReference>
<dbReference type="GO" id="GO:0005737">
    <property type="term" value="C:cytoplasm"/>
    <property type="evidence" value="ECO:0007669"/>
    <property type="project" value="UniProtKB-SubCell"/>
</dbReference>
<dbReference type="Proteomes" id="UP001226020">
    <property type="component" value="Unassembled WGS sequence"/>
</dbReference>
<gene>
    <name evidence="3 5" type="primary">glpE</name>
    <name evidence="5" type="ORF">QJU57_08780</name>
</gene>
<dbReference type="SUPFAM" id="SSF52821">
    <property type="entry name" value="Rhodanese/Cell cycle control phosphatase"/>
    <property type="match status" value="1"/>
</dbReference>
<dbReference type="Gene3D" id="3.40.250.10">
    <property type="entry name" value="Rhodanese-like domain"/>
    <property type="match status" value="1"/>
</dbReference>
<dbReference type="EMBL" id="JASAXT010000017">
    <property type="protein sequence ID" value="MDP8149167.1"/>
    <property type="molecule type" value="Genomic_DNA"/>
</dbReference>
<feature type="active site" description="Cysteine persulfide intermediate" evidence="3">
    <location>
        <position position="65"/>
    </location>
</feature>
<keyword evidence="1 3" id="KW-0963">Cytoplasm</keyword>
<comment type="catalytic activity">
    <reaction evidence="3">
        <text>thiosulfate + [thioredoxin]-dithiol = [thioredoxin]-disulfide + hydrogen sulfide + sulfite + 2 H(+)</text>
        <dbReference type="Rhea" id="RHEA:83859"/>
        <dbReference type="Rhea" id="RHEA-COMP:10698"/>
        <dbReference type="Rhea" id="RHEA-COMP:10700"/>
        <dbReference type="ChEBI" id="CHEBI:15378"/>
        <dbReference type="ChEBI" id="CHEBI:17359"/>
        <dbReference type="ChEBI" id="CHEBI:29919"/>
        <dbReference type="ChEBI" id="CHEBI:29950"/>
        <dbReference type="ChEBI" id="CHEBI:33542"/>
        <dbReference type="ChEBI" id="CHEBI:50058"/>
    </reaction>
</comment>
<evidence type="ECO:0000313" key="6">
    <source>
        <dbReference type="Proteomes" id="UP001226020"/>
    </source>
</evidence>
<comment type="function">
    <text evidence="3">Transferase that catalyzes the transfer of sulfur from thiosulfate to thiophilic acceptors such as cyanide or dithiols. May function in a CysM-independent thiosulfate assimilation pathway by catalyzing the conversion of thiosulfate to sulfite, which can then be used for L-cysteine biosynthesis.</text>
</comment>
<dbReference type="HAMAP" id="MF_01009">
    <property type="entry name" value="Thiosulf_sulfurtr"/>
    <property type="match status" value="1"/>
</dbReference>
<keyword evidence="6" id="KW-1185">Reference proteome</keyword>